<dbReference type="HOGENOM" id="CLU_2378196_0_0_1"/>
<reference evidence="1 3" key="1">
    <citation type="journal article" date="2009" name="PLoS Biol.">
        <title>Lineage-specific biology revealed by a finished genome assembly of the mouse.</title>
        <authorList>
            <consortium name="Mouse Genome Sequencing Consortium"/>
            <person name="Church D.M."/>
            <person name="Goodstadt L."/>
            <person name="Hillier L.W."/>
            <person name="Zody M.C."/>
            <person name="Goldstein S."/>
            <person name="She X."/>
            <person name="Bult C.J."/>
            <person name="Agarwala R."/>
            <person name="Cherry J.L."/>
            <person name="DiCuccio M."/>
            <person name="Hlavina W."/>
            <person name="Kapustin Y."/>
            <person name="Meric P."/>
            <person name="Maglott D."/>
            <person name="Birtle Z."/>
            <person name="Marques A.C."/>
            <person name="Graves T."/>
            <person name="Zhou S."/>
            <person name="Teague B."/>
            <person name="Potamousis K."/>
            <person name="Churas C."/>
            <person name="Place M."/>
            <person name="Herschleb J."/>
            <person name="Runnheim R."/>
            <person name="Forrest D."/>
            <person name="Amos-Landgraf J."/>
            <person name="Schwartz D.C."/>
            <person name="Cheng Z."/>
            <person name="Lindblad-Toh K."/>
            <person name="Eichler E.E."/>
            <person name="Ponting C.P."/>
        </authorList>
    </citation>
    <scope>NUCLEOTIDE SEQUENCE [LARGE SCALE GENOMIC DNA]</scope>
    <source>
        <strain evidence="1 3">C57BL/6J</strain>
    </source>
</reference>
<accession>S4R1S3</accession>
<dbReference type="AGR" id="MGI:1276108"/>
<reference evidence="1 3" key="2">
    <citation type="journal article" date="2011" name="PLoS Biol.">
        <title>Modernizing reference genome assemblies.</title>
        <authorList>
            <person name="Church D.M."/>
            <person name="Schneider V.A."/>
            <person name="Graves T."/>
            <person name="Auger K."/>
            <person name="Cunningham F."/>
            <person name="Bouk N."/>
            <person name="Chen H.C."/>
            <person name="Agarwala R."/>
            <person name="McLaren W.M."/>
            <person name="Ritchie G.R."/>
            <person name="Albracht D."/>
            <person name="Kremitzki M."/>
            <person name="Rock S."/>
            <person name="Kotkiewicz H."/>
            <person name="Kremitzki C."/>
            <person name="Wollam A."/>
            <person name="Trani L."/>
            <person name="Fulton L."/>
            <person name="Fulton R."/>
            <person name="Matthews L."/>
            <person name="Whitehead S."/>
            <person name="Chow W."/>
            <person name="Torrance J."/>
            <person name="Dunn M."/>
            <person name="Harden G."/>
            <person name="Threadgold G."/>
            <person name="Wood J."/>
            <person name="Collins J."/>
            <person name="Heath P."/>
            <person name="Griffiths G."/>
            <person name="Pelan S."/>
            <person name="Grafham D."/>
            <person name="Eichler E.E."/>
            <person name="Weinstock G."/>
            <person name="Mardis E.R."/>
            <person name="Wilson R.K."/>
            <person name="Howe K."/>
            <person name="Flicek P."/>
            <person name="Hubbard T."/>
        </authorList>
    </citation>
    <scope>NUCLEOTIDE SEQUENCE [LARGE SCALE GENOMIC DNA]</scope>
    <source>
        <strain evidence="1 3">C57BL/6J</strain>
    </source>
</reference>
<dbReference type="VEuPathDB" id="HostDB:ENSMUSG00000024073"/>
<name>S4R1S3_MOUSE</name>
<dbReference type="ProteomicsDB" id="373831"/>
<dbReference type="Antibodypedia" id="29188">
    <property type="antibodies" value="216 antibodies from 31 providers"/>
</dbReference>
<dbReference type="Proteomes" id="UP000000589">
    <property type="component" value="Chromosome 17"/>
</dbReference>
<proteinExistence type="evidence at protein level"/>
<evidence type="ECO:0007829" key="4">
    <source>
        <dbReference type="PeptideAtlas" id="S4R1S3"/>
    </source>
</evidence>
<protein>
    <submittedName>
        <fullName evidence="1">Baculoviral IAP repeat-containing 6</fullName>
    </submittedName>
</protein>
<evidence type="ECO:0000313" key="3">
    <source>
        <dbReference type="Proteomes" id="UP000000589"/>
    </source>
</evidence>
<organism evidence="1 3">
    <name type="scientific">Mus musculus</name>
    <name type="common">Mouse</name>
    <dbReference type="NCBI Taxonomy" id="10090"/>
    <lineage>
        <taxon>Eukaryota</taxon>
        <taxon>Metazoa</taxon>
        <taxon>Chordata</taxon>
        <taxon>Craniata</taxon>
        <taxon>Vertebrata</taxon>
        <taxon>Euteleostomi</taxon>
        <taxon>Mammalia</taxon>
        <taxon>Eutheria</taxon>
        <taxon>Euarchontoglires</taxon>
        <taxon>Glires</taxon>
        <taxon>Rodentia</taxon>
        <taxon>Myomorpha</taxon>
        <taxon>Muroidea</taxon>
        <taxon>Muridae</taxon>
        <taxon>Murinae</taxon>
        <taxon>Mus</taxon>
        <taxon>Mus</taxon>
    </lineage>
</organism>
<evidence type="ECO:0000313" key="1">
    <source>
        <dbReference type="Ensembl" id="ENSMUSP00000138349.2"/>
    </source>
</evidence>
<keyword evidence="4 5" id="KW-1267">Proteomics identification</keyword>
<dbReference type="GeneTree" id="ENSGT00940000156126"/>
<dbReference type="Bgee" id="ENSMUSG00000024073">
    <property type="expression patterns" value="Expressed in embryonic post-anal tail and 272 other cell types or tissues"/>
</dbReference>
<feature type="non-terminal residue" evidence="1">
    <location>
        <position position="1"/>
    </location>
</feature>
<dbReference type="AlphaFoldDB" id="S4R1S3"/>
<reference evidence="1" key="3">
    <citation type="submission" date="2025-08" db="UniProtKB">
        <authorList>
            <consortium name="Ensembl"/>
        </authorList>
    </citation>
    <scope>IDENTIFICATION</scope>
    <source>
        <strain evidence="1">C57BL/6J</strain>
    </source>
</reference>
<dbReference type="ExpressionAtlas" id="S4R1S3">
    <property type="expression patterns" value="baseline and differential"/>
</dbReference>
<sequence length="95" mass="10963">INATSHVIQHPMFGAGHKFRTLHLPVSTTLSDVLDRVSEKHCILDSIVLQIHQVSQLNLLVSKKMIKKRRTMKRKKKLRRKMDFRITTALLLPLG</sequence>
<evidence type="ECO:0000313" key="2">
    <source>
        <dbReference type="MGI" id="MGI:1276108"/>
    </source>
</evidence>
<dbReference type="SMR" id="S4R1S3"/>
<dbReference type="Ensembl" id="ENSMUST00000182817.2">
    <property type="protein sequence ID" value="ENSMUSP00000138349.2"/>
    <property type="gene ID" value="ENSMUSG00000024073.17"/>
</dbReference>
<dbReference type="MGI" id="MGI:1276108">
    <property type="gene designation" value="Birc6"/>
</dbReference>
<dbReference type="PeptideAtlas" id="S4R1S3"/>
<gene>
    <name evidence="1 2" type="primary">Birc6</name>
</gene>
<reference evidence="1" key="4">
    <citation type="submission" date="2025-09" db="UniProtKB">
        <authorList>
            <consortium name="Ensembl"/>
        </authorList>
    </citation>
    <scope>IDENTIFICATION</scope>
    <source>
        <strain evidence="1">C57BL/6J</strain>
    </source>
</reference>
<evidence type="ECO:0007829" key="5">
    <source>
        <dbReference type="ProteomicsDB" id="S4R1S3"/>
    </source>
</evidence>
<keyword evidence="3" id="KW-1185">Reference proteome</keyword>